<evidence type="ECO:0000256" key="1">
    <source>
        <dbReference type="SAM" id="MobiDB-lite"/>
    </source>
</evidence>
<proteinExistence type="predicted"/>
<feature type="compositionally biased region" description="Basic and acidic residues" evidence="1">
    <location>
        <begin position="62"/>
        <end position="74"/>
    </location>
</feature>
<keyword evidence="3" id="KW-1185">Reference proteome</keyword>
<accession>A0ABQ5X9F2</accession>
<name>A0ABQ5X9F2_9GAMM</name>
<comment type="caution">
    <text evidence="2">The sequence shown here is derived from an EMBL/GenBank/DDBJ whole genome shotgun (WGS) entry which is preliminary data.</text>
</comment>
<evidence type="ECO:0000313" key="3">
    <source>
        <dbReference type="Proteomes" id="UP001156627"/>
    </source>
</evidence>
<gene>
    <name evidence="2" type="ORF">GCM10007898_18700</name>
</gene>
<dbReference type="EMBL" id="BSOA01000015">
    <property type="protein sequence ID" value="GLQ88301.1"/>
    <property type="molecule type" value="Genomic_DNA"/>
</dbReference>
<evidence type="ECO:0000313" key="2">
    <source>
        <dbReference type="EMBL" id="GLQ88301.1"/>
    </source>
</evidence>
<protein>
    <submittedName>
        <fullName evidence="2">Uncharacterized protein</fullName>
    </submittedName>
</protein>
<dbReference type="Proteomes" id="UP001156627">
    <property type="component" value="Unassembled WGS sequence"/>
</dbReference>
<sequence length="74" mass="8184">MTNPVITRPGARMNDTPRPLSVATIHSIYSGKKITSVVEQAKHFKSTNSFARDVSHSGQAPEKAKVEKKRPDRP</sequence>
<feature type="region of interest" description="Disordered" evidence="1">
    <location>
        <begin position="45"/>
        <end position="74"/>
    </location>
</feature>
<reference evidence="3" key="1">
    <citation type="journal article" date="2019" name="Int. J. Syst. Evol. Microbiol.">
        <title>The Global Catalogue of Microorganisms (GCM) 10K type strain sequencing project: providing services to taxonomists for standard genome sequencing and annotation.</title>
        <authorList>
            <consortium name="The Broad Institute Genomics Platform"/>
            <consortium name="The Broad Institute Genome Sequencing Center for Infectious Disease"/>
            <person name="Wu L."/>
            <person name="Ma J."/>
        </authorList>
    </citation>
    <scope>NUCLEOTIDE SEQUENCE [LARGE SCALE GENOMIC DNA]</scope>
    <source>
        <strain evidence="3">NBRC 111981</strain>
    </source>
</reference>
<organism evidence="2 3">
    <name type="scientific">Dyella flagellata</name>
    <dbReference type="NCBI Taxonomy" id="1867833"/>
    <lineage>
        <taxon>Bacteria</taxon>
        <taxon>Pseudomonadati</taxon>
        <taxon>Pseudomonadota</taxon>
        <taxon>Gammaproteobacteria</taxon>
        <taxon>Lysobacterales</taxon>
        <taxon>Rhodanobacteraceae</taxon>
        <taxon>Dyella</taxon>
    </lineage>
</organism>